<dbReference type="GO" id="GO:0004180">
    <property type="term" value="F:carboxypeptidase activity"/>
    <property type="evidence" value="ECO:0007669"/>
    <property type="project" value="UniProtKB-KW"/>
</dbReference>
<keyword evidence="3" id="KW-0121">Carboxypeptidase</keyword>
<dbReference type="AlphaFoldDB" id="A0A927AT00"/>
<evidence type="ECO:0000313" key="3">
    <source>
        <dbReference type="EMBL" id="MBD2702150.1"/>
    </source>
</evidence>
<dbReference type="Proteomes" id="UP000598820">
    <property type="component" value="Unassembled WGS sequence"/>
</dbReference>
<reference evidence="3" key="1">
    <citation type="submission" date="2020-09" db="EMBL/GenBank/DDBJ databases">
        <authorList>
            <person name="Kim M.K."/>
        </authorList>
    </citation>
    <scope>NUCLEOTIDE SEQUENCE</scope>
    <source>
        <strain evidence="3">BT702</strain>
    </source>
</reference>
<feature type="region of interest" description="Disordered" evidence="1">
    <location>
        <begin position="31"/>
        <end position="55"/>
    </location>
</feature>
<keyword evidence="3" id="KW-0645">Protease</keyword>
<protein>
    <submittedName>
        <fullName evidence="3">Carboxypeptidase regulatory-like domain-containing protein</fullName>
    </submittedName>
</protein>
<name>A0A927AT00_9BACT</name>
<comment type="caution">
    <text evidence="3">The sequence shown here is derived from an EMBL/GenBank/DDBJ whole genome shotgun (WGS) entry which is preliminary data.</text>
</comment>
<evidence type="ECO:0000256" key="2">
    <source>
        <dbReference type="SAM" id="SignalP"/>
    </source>
</evidence>
<feature type="chain" id="PRO_5037681531" evidence="2">
    <location>
        <begin position="26"/>
        <end position="269"/>
    </location>
</feature>
<keyword evidence="3" id="KW-0378">Hydrolase</keyword>
<evidence type="ECO:0000256" key="1">
    <source>
        <dbReference type="SAM" id="MobiDB-lite"/>
    </source>
</evidence>
<proteinExistence type="predicted"/>
<gene>
    <name evidence="3" type="ORF">IC229_15975</name>
</gene>
<dbReference type="PROSITE" id="PS51257">
    <property type="entry name" value="PROKAR_LIPOPROTEIN"/>
    <property type="match status" value="1"/>
</dbReference>
<dbReference type="EMBL" id="JACWZY010000013">
    <property type="protein sequence ID" value="MBD2702150.1"/>
    <property type="molecule type" value="Genomic_DNA"/>
</dbReference>
<evidence type="ECO:0000313" key="4">
    <source>
        <dbReference type="Proteomes" id="UP000598820"/>
    </source>
</evidence>
<dbReference type="Gene3D" id="2.60.40.1120">
    <property type="entry name" value="Carboxypeptidase-like, regulatory domain"/>
    <property type="match status" value="1"/>
</dbReference>
<dbReference type="SUPFAM" id="SSF49464">
    <property type="entry name" value="Carboxypeptidase regulatory domain-like"/>
    <property type="match status" value="1"/>
</dbReference>
<accession>A0A927AT00</accession>
<feature type="signal peptide" evidence="2">
    <location>
        <begin position="1"/>
        <end position="25"/>
    </location>
</feature>
<sequence length="269" mass="29704">MNLLSKRIITGAVLLTVSSLLTLTACETKPVVEPDNSTTTPTDEGNKAGKAGFLTGTVTDPQGKPLARATVFIDNTVFKGRGAEVNSTTNGTYQVQLVKDLGQWIAKGYILKQYNDRVYKINLEAENPDSFTEAEKPIRNFQWKLTGHIPDLSLDLYYGGTVETFRDLNADELRDNENIEFTFKPVGPLIDGSTGKTLSLRSKKRYDSFIKDVPIGRYVVTAAYKPTGKSLKVRDVYEDGDYATSITVDFVGRESATRSNMMGIGYTNQ</sequence>
<keyword evidence="4" id="KW-1185">Reference proteome</keyword>
<organism evidence="3 4">
    <name type="scientific">Spirosoma profusum</name>
    <dbReference type="NCBI Taxonomy" id="2771354"/>
    <lineage>
        <taxon>Bacteria</taxon>
        <taxon>Pseudomonadati</taxon>
        <taxon>Bacteroidota</taxon>
        <taxon>Cytophagia</taxon>
        <taxon>Cytophagales</taxon>
        <taxon>Cytophagaceae</taxon>
        <taxon>Spirosoma</taxon>
    </lineage>
</organism>
<keyword evidence="2" id="KW-0732">Signal</keyword>
<dbReference type="InterPro" id="IPR008969">
    <property type="entry name" value="CarboxyPept-like_regulatory"/>
</dbReference>
<dbReference type="RefSeq" id="WP_190888006.1">
    <property type="nucleotide sequence ID" value="NZ_JACWZY010000013.1"/>
</dbReference>